<keyword evidence="4 6" id="KW-0949">S-adenosyl-L-methionine</keyword>
<feature type="active site" description="Nucleophile" evidence="6">
    <location>
        <position position="454"/>
    </location>
</feature>
<dbReference type="GO" id="GO:0001510">
    <property type="term" value="P:RNA methylation"/>
    <property type="evidence" value="ECO:0007669"/>
    <property type="project" value="InterPro"/>
</dbReference>
<dbReference type="eggNOG" id="KOG1122">
    <property type="taxonomic scope" value="Eukaryota"/>
</dbReference>
<name>T1KJK5_TETUR</name>
<reference evidence="9" key="1">
    <citation type="submission" date="2011-08" db="EMBL/GenBank/DDBJ databases">
        <authorList>
            <person name="Rombauts S."/>
        </authorList>
    </citation>
    <scope>NUCLEOTIDE SEQUENCE</scope>
    <source>
        <strain evidence="9">London</strain>
    </source>
</reference>
<evidence type="ECO:0000256" key="3">
    <source>
        <dbReference type="ARBA" id="ARBA00022679"/>
    </source>
</evidence>
<dbReference type="PRINTS" id="PR02008">
    <property type="entry name" value="RCMTFAMILY"/>
</dbReference>
<dbReference type="EMBL" id="CAEY01000163">
    <property type="status" value="NOT_ANNOTATED_CDS"/>
    <property type="molecule type" value="Genomic_DNA"/>
</dbReference>
<dbReference type="GO" id="GO:0003723">
    <property type="term" value="F:RNA binding"/>
    <property type="evidence" value="ECO:0007669"/>
    <property type="project" value="UniProtKB-UniRule"/>
</dbReference>
<dbReference type="Gene3D" id="3.40.50.150">
    <property type="entry name" value="Vaccinia Virus protein VP39"/>
    <property type="match status" value="1"/>
</dbReference>
<keyword evidence="2 6" id="KW-0489">Methyltransferase</keyword>
<dbReference type="InterPro" id="IPR023267">
    <property type="entry name" value="RCMT"/>
</dbReference>
<evidence type="ECO:0000259" key="7">
    <source>
        <dbReference type="PROSITE" id="PS51686"/>
    </source>
</evidence>
<dbReference type="InterPro" id="IPR029063">
    <property type="entry name" value="SAM-dependent_MTases_sf"/>
</dbReference>
<reference evidence="8" key="2">
    <citation type="submission" date="2015-06" db="UniProtKB">
        <authorList>
            <consortium name="EnsemblMetazoa"/>
        </authorList>
    </citation>
    <scope>IDENTIFICATION</scope>
</reference>
<evidence type="ECO:0000256" key="1">
    <source>
        <dbReference type="ARBA" id="ARBA00007494"/>
    </source>
</evidence>
<proteinExistence type="inferred from homology"/>
<feature type="domain" description="SAM-dependent MTase RsmB/NOP-type" evidence="7">
    <location>
        <begin position="217"/>
        <end position="531"/>
    </location>
</feature>
<organism evidence="8 9">
    <name type="scientific">Tetranychus urticae</name>
    <name type="common">Two-spotted spider mite</name>
    <dbReference type="NCBI Taxonomy" id="32264"/>
    <lineage>
        <taxon>Eukaryota</taxon>
        <taxon>Metazoa</taxon>
        <taxon>Ecdysozoa</taxon>
        <taxon>Arthropoda</taxon>
        <taxon>Chelicerata</taxon>
        <taxon>Arachnida</taxon>
        <taxon>Acari</taxon>
        <taxon>Acariformes</taxon>
        <taxon>Trombidiformes</taxon>
        <taxon>Prostigmata</taxon>
        <taxon>Eleutherengona</taxon>
        <taxon>Raphignathae</taxon>
        <taxon>Tetranychoidea</taxon>
        <taxon>Tetranychidae</taxon>
        <taxon>Tetranychus</taxon>
    </lineage>
</organism>
<sequence>MLPVFCQCITSASSVLYIKGRKVAKLDDNGFLRSSRIDLLLLKSLRNCGFFAVQRLFHKNAKDPNPMACYPESPFKRVDEFRIFLKKSLLNSWLLKGNGSEEDKELNFQRLEKWLTRPPKYTTIRFNTNKLDQSSAITKLKEILSSRCHRFPVESLSIQGHSILKDLLVITNGGYYDKIENLKPYGKPVIIDLRAGQSVLRGSEIYVGGIIGATADLRKLDKVAVYVDIEGKCLKGWKRPYKGAKVFIGNGISLYNRRDIFNDNPPQGIGVQLTDCLYPAPSLYGNMNNLFFAQNFPSMVTVHALEVSPGQVILDMCAAPGGKTTHIASLMNLTGTLIACDVSKSRIDKLKANLERWEMDQFVSVFTHDCTKPINIKDGQTNSSNQSHLEPPFCEETFDRILLDAPCSGLGQRPQLVGDRSLASFLSYPKVQSRLIENAVKLLKPGGILIYSTCSFTIEENEAIVSKILHDHPDLSLEHQSPYLFGQPGFEGAHNLTSEDLLKVQRFIGSYDIDAAESDTIGFTISKLRKDK</sequence>
<dbReference type="STRING" id="32264.T1KJK5"/>
<protein>
    <recommendedName>
        <fullName evidence="7">SAM-dependent MTase RsmB/NOP-type domain-containing protein</fullName>
    </recommendedName>
</protein>
<dbReference type="PROSITE" id="PS01153">
    <property type="entry name" value="NOL1_NOP2_SUN"/>
    <property type="match status" value="1"/>
</dbReference>
<keyword evidence="9" id="KW-1185">Reference proteome</keyword>
<dbReference type="Pfam" id="PF01189">
    <property type="entry name" value="Methyltr_RsmB-F"/>
    <property type="match status" value="1"/>
</dbReference>
<dbReference type="SUPFAM" id="SSF53335">
    <property type="entry name" value="S-adenosyl-L-methionine-dependent methyltransferases"/>
    <property type="match status" value="1"/>
</dbReference>
<dbReference type="Proteomes" id="UP000015104">
    <property type="component" value="Unassembled WGS sequence"/>
</dbReference>
<dbReference type="HOGENOM" id="CLU_005316_1_0_1"/>
<dbReference type="PANTHER" id="PTHR22807">
    <property type="entry name" value="NOP2 YEAST -RELATED NOL1/NOP2/FMU SUN DOMAIN-CONTAINING"/>
    <property type="match status" value="1"/>
</dbReference>
<feature type="binding site" evidence="6">
    <location>
        <position position="404"/>
    </location>
    <ligand>
        <name>S-adenosyl-L-methionine</name>
        <dbReference type="ChEBI" id="CHEBI:59789"/>
    </ligand>
</feature>
<dbReference type="CDD" id="cd02440">
    <property type="entry name" value="AdoMet_MTases"/>
    <property type="match status" value="1"/>
</dbReference>
<evidence type="ECO:0000256" key="4">
    <source>
        <dbReference type="ARBA" id="ARBA00022691"/>
    </source>
</evidence>
<dbReference type="PROSITE" id="PS51686">
    <property type="entry name" value="SAM_MT_RSMB_NOP"/>
    <property type="match status" value="1"/>
</dbReference>
<dbReference type="PROSITE" id="PS50890">
    <property type="entry name" value="PUA"/>
    <property type="match status" value="1"/>
</dbReference>
<dbReference type="CDD" id="cd21150">
    <property type="entry name" value="PUA_NSun6-like"/>
    <property type="match status" value="1"/>
</dbReference>
<accession>T1KJK5</accession>
<dbReference type="EnsemblMetazoa" id="tetur13g00280.1">
    <property type="protein sequence ID" value="tetur13g00280.1"/>
    <property type="gene ID" value="tetur13g00280"/>
</dbReference>
<keyword evidence="3 6" id="KW-0808">Transferase</keyword>
<feature type="binding site" evidence="6">
    <location>
        <position position="369"/>
    </location>
    <ligand>
        <name>S-adenosyl-L-methionine</name>
        <dbReference type="ChEBI" id="CHEBI:59789"/>
    </ligand>
</feature>
<feature type="binding site" evidence="6">
    <location>
        <begin position="317"/>
        <end position="323"/>
    </location>
    <ligand>
        <name>S-adenosyl-L-methionine</name>
        <dbReference type="ChEBI" id="CHEBI:59789"/>
    </ligand>
</feature>
<evidence type="ECO:0000256" key="2">
    <source>
        <dbReference type="ARBA" id="ARBA00022603"/>
    </source>
</evidence>
<dbReference type="AlphaFoldDB" id="T1KJK5"/>
<dbReference type="InterPro" id="IPR049560">
    <property type="entry name" value="MeTrfase_RsmB-F_NOP2_cat"/>
</dbReference>
<keyword evidence="5 6" id="KW-0694">RNA-binding</keyword>
<evidence type="ECO:0000313" key="8">
    <source>
        <dbReference type="EnsemblMetazoa" id="tetur13g00280.1"/>
    </source>
</evidence>
<dbReference type="InterPro" id="IPR018314">
    <property type="entry name" value="RsmB/NOL1/NOP2-like_CS"/>
</dbReference>
<evidence type="ECO:0000256" key="6">
    <source>
        <dbReference type="PROSITE-ProRule" id="PRU01023"/>
    </source>
</evidence>
<feature type="binding site" evidence="6">
    <location>
        <position position="341"/>
    </location>
    <ligand>
        <name>S-adenosyl-L-methionine</name>
        <dbReference type="ChEBI" id="CHEBI:59789"/>
    </ligand>
</feature>
<dbReference type="GO" id="GO:0008173">
    <property type="term" value="F:RNA methyltransferase activity"/>
    <property type="evidence" value="ECO:0007669"/>
    <property type="project" value="InterPro"/>
</dbReference>
<dbReference type="InterPro" id="IPR001678">
    <property type="entry name" value="MeTrfase_RsmB-F_NOP2_dom"/>
</dbReference>
<dbReference type="PANTHER" id="PTHR22807:SF34">
    <property type="entry name" value="TRNA (CYTOSINE(72)-C(5))-METHYLTRANSFERASE NSUN6"/>
    <property type="match status" value="1"/>
</dbReference>
<evidence type="ECO:0000313" key="9">
    <source>
        <dbReference type="Proteomes" id="UP000015104"/>
    </source>
</evidence>
<evidence type="ECO:0000256" key="5">
    <source>
        <dbReference type="ARBA" id="ARBA00022884"/>
    </source>
</evidence>
<comment type="similarity">
    <text evidence="1 6">Belongs to the class I-like SAM-binding methyltransferase superfamily. RsmB/NOP family.</text>
</comment>